<dbReference type="PANTHER" id="PTHR42852">
    <property type="entry name" value="THIOL:DISULFIDE INTERCHANGE PROTEIN DSBE"/>
    <property type="match status" value="1"/>
</dbReference>
<evidence type="ECO:0000256" key="2">
    <source>
        <dbReference type="ARBA" id="ARBA00022748"/>
    </source>
</evidence>
<comment type="subcellular location">
    <subcellularLocation>
        <location evidence="1">Cell envelope</location>
    </subcellularLocation>
</comment>
<dbReference type="EMBL" id="JAPDHW010000003">
    <property type="protein sequence ID" value="MCW3167959.1"/>
    <property type="molecule type" value="Genomic_DNA"/>
</dbReference>
<evidence type="ECO:0000259" key="6">
    <source>
        <dbReference type="PROSITE" id="PS51352"/>
    </source>
</evidence>
<comment type="caution">
    <text evidence="7">The sequence shown here is derived from an EMBL/GenBank/DDBJ whole genome shotgun (WGS) entry which is preliminary data.</text>
</comment>
<keyword evidence="2" id="KW-0201">Cytochrome c-type biogenesis</keyword>
<feature type="transmembrane region" description="Helical" evidence="5">
    <location>
        <begin position="115"/>
        <end position="135"/>
    </location>
</feature>
<dbReference type="Pfam" id="PF08534">
    <property type="entry name" value="Redoxin"/>
    <property type="match status" value="1"/>
</dbReference>
<feature type="transmembrane region" description="Helical" evidence="5">
    <location>
        <begin position="182"/>
        <end position="203"/>
    </location>
</feature>
<evidence type="ECO:0000313" key="8">
    <source>
        <dbReference type="Proteomes" id="UP001163731"/>
    </source>
</evidence>
<keyword evidence="5" id="KW-1133">Transmembrane helix</keyword>
<feature type="transmembrane region" description="Helical" evidence="5">
    <location>
        <begin position="155"/>
        <end position="175"/>
    </location>
</feature>
<dbReference type="InterPro" id="IPR013766">
    <property type="entry name" value="Thioredoxin_domain"/>
</dbReference>
<dbReference type="InterPro" id="IPR050553">
    <property type="entry name" value="Thioredoxin_ResA/DsbE_sf"/>
</dbReference>
<keyword evidence="5" id="KW-0472">Membrane</keyword>
<dbReference type="RefSeq" id="WP_264749197.1">
    <property type="nucleotide sequence ID" value="NZ_JAPDHW010000003.1"/>
</dbReference>
<keyword evidence="4" id="KW-0676">Redox-active center</keyword>
<gene>
    <name evidence="7" type="ORF">OMO38_05400</name>
</gene>
<dbReference type="Proteomes" id="UP001163731">
    <property type="component" value="Unassembled WGS sequence"/>
</dbReference>
<accession>A0ABT3HVY3</accession>
<evidence type="ECO:0000256" key="1">
    <source>
        <dbReference type="ARBA" id="ARBA00004196"/>
    </source>
</evidence>
<protein>
    <submittedName>
        <fullName evidence="7">ABC transporter permease</fullName>
    </submittedName>
</protein>
<dbReference type="Gene3D" id="3.40.30.10">
    <property type="entry name" value="Glutaredoxin"/>
    <property type="match status" value="1"/>
</dbReference>
<evidence type="ECO:0000256" key="3">
    <source>
        <dbReference type="ARBA" id="ARBA00023157"/>
    </source>
</evidence>
<dbReference type="PROSITE" id="PS00194">
    <property type="entry name" value="THIOREDOXIN_1"/>
    <property type="match status" value="1"/>
</dbReference>
<dbReference type="CDD" id="cd02966">
    <property type="entry name" value="TlpA_like_family"/>
    <property type="match status" value="1"/>
</dbReference>
<dbReference type="CDD" id="cd21809">
    <property type="entry name" value="ABC-2_lan_permease-like"/>
    <property type="match status" value="1"/>
</dbReference>
<feature type="transmembrane region" description="Helical" evidence="5">
    <location>
        <begin position="276"/>
        <end position="294"/>
    </location>
</feature>
<evidence type="ECO:0000256" key="5">
    <source>
        <dbReference type="SAM" id="Phobius"/>
    </source>
</evidence>
<dbReference type="InterPro" id="IPR017937">
    <property type="entry name" value="Thioredoxin_CS"/>
</dbReference>
<keyword evidence="8" id="KW-1185">Reference proteome</keyword>
<name>A0ABT3HVY3_9FLAO</name>
<feature type="domain" description="Thioredoxin" evidence="6">
    <location>
        <begin position="595"/>
        <end position="734"/>
    </location>
</feature>
<dbReference type="InterPro" id="IPR013740">
    <property type="entry name" value="Redoxin"/>
</dbReference>
<keyword evidence="3" id="KW-1015">Disulfide bond</keyword>
<dbReference type="PANTHER" id="PTHR42852:SF6">
    <property type="entry name" value="THIOL:DISULFIDE INTERCHANGE PROTEIN DSBE"/>
    <property type="match status" value="1"/>
</dbReference>
<organism evidence="7 8">
    <name type="scientific">Chryseobacterium kimseyorum</name>
    <dbReference type="NCBI Taxonomy" id="2984028"/>
    <lineage>
        <taxon>Bacteria</taxon>
        <taxon>Pseudomonadati</taxon>
        <taxon>Bacteroidota</taxon>
        <taxon>Flavobacteriia</taxon>
        <taxon>Flavobacteriales</taxon>
        <taxon>Weeksellaceae</taxon>
        <taxon>Chryseobacterium group</taxon>
        <taxon>Chryseobacterium</taxon>
    </lineage>
</organism>
<evidence type="ECO:0000256" key="4">
    <source>
        <dbReference type="ARBA" id="ARBA00023284"/>
    </source>
</evidence>
<reference evidence="7" key="1">
    <citation type="submission" date="2022-10" db="EMBL/GenBank/DDBJ databases">
        <title>Chryseobacterium babae sp. nov. isolated from the gut of the beetle Oryctes rhinoceros, and Chryseobacterium kimseyorum sp. nov., isolated from a stick insect rearing cage.</title>
        <authorList>
            <person name="Shelomi M."/>
            <person name="Han C.-J."/>
            <person name="Chen W.-M."/>
            <person name="Chen H.-K."/>
            <person name="Liaw S.-J."/>
            <person name="Muhle E."/>
            <person name="Clermont D."/>
        </authorList>
    </citation>
    <scope>NUCLEOTIDE SEQUENCE</scope>
    <source>
        <strain evidence="7">09-1422</strain>
    </source>
</reference>
<dbReference type="SUPFAM" id="SSF52833">
    <property type="entry name" value="Thioredoxin-like"/>
    <property type="match status" value="1"/>
</dbReference>
<dbReference type="InterPro" id="IPR036249">
    <property type="entry name" value="Thioredoxin-like_sf"/>
</dbReference>
<dbReference type="Pfam" id="PF12730">
    <property type="entry name" value="ABC2_membrane_4"/>
    <property type="match status" value="1"/>
</dbReference>
<dbReference type="PROSITE" id="PS51352">
    <property type="entry name" value="THIOREDOXIN_2"/>
    <property type="match status" value="1"/>
</dbReference>
<feature type="transmembrane region" description="Helical" evidence="5">
    <location>
        <begin position="68"/>
        <end position="88"/>
    </location>
</feature>
<keyword evidence="5" id="KW-0812">Transmembrane</keyword>
<proteinExistence type="predicted"/>
<evidence type="ECO:0000313" key="7">
    <source>
        <dbReference type="EMBL" id="MCW3167959.1"/>
    </source>
</evidence>
<feature type="transmembrane region" description="Helical" evidence="5">
    <location>
        <begin position="21"/>
        <end position="45"/>
    </location>
</feature>
<sequence length="742" mass="85761">MNTEFKYIKTAFAAEWLKTKNLGLLILAVIFAVLLPALSILLQIFNEASRKYDGVVTTTTQDSLGDSVGPFGTFFMLLFIIIAATRIAQTDHKNNGWTFLETQPLSKLSIYTGKFLVLVALTTISLVVFFVATILEGYLAQALFPQENLKYSIDLYWVFQTFARVFVLSLGIISLQMMLSVIIPGFVWPFVIGFVGFVVNVVARIRKETYDYSPYNNLDTALSYNDSYQLNHFFNYTEYLSLFWTVLFFVTGYIWYSRRGYKNAFLRNKTTIIKTIVGIAVFAVIYFLITKPFYPQKNSDLTSIEGSIAAPNTIKTVKIISKELHEPLAEIPVRDGKFSWKSKKNVDLASYILIVDKKQYPFVLSKGDDIFFNIKTDPKHFVVTLKGTRKAEDQYIISTAQKFSMFYSFVVADKQYTNEPDKFYDAAQEEWEDGEKYLRKYRTKENIYFSDDFRKFQEQINAVKLLNAIYDYQKMTSFADKKFTPPADLMNELQQIVKKPVSMLLSSEEYKNWKIKGFLPKEGSKNPDSIVFVKLSQMPKSLEKDQLLSFQMLKMMNLIKDENQRVELFKNKFSEFQNPKYGRYLGSELQIINNQQKGKPFPVIAFEDQSGKKVSLDKFKGKYVILDLWATWCGPCRETSPVFEYQANKYSYNDKIVFLSASIDADKNKWKLDLKNKKSAVVQWWISDPNVLNNLGVAGIPRFMMIDPQGKMYNANLPRPDETNFQNIIDEISENDDVMINF</sequence>
<feature type="transmembrane region" description="Helical" evidence="5">
    <location>
        <begin position="239"/>
        <end position="256"/>
    </location>
</feature>